<evidence type="ECO:0000256" key="8">
    <source>
        <dbReference type="ARBA" id="ARBA00022840"/>
    </source>
</evidence>
<dbReference type="GO" id="GO:0002161">
    <property type="term" value="F:aminoacyl-tRNA deacylase activity"/>
    <property type="evidence" value="ECO:0007669"/>
    <property type="project" value="TreeGrafter"/>
</dbReference>
<dbReference type="PROSITE" id="PS50860">
    <property type="entry name" value="AA_TRNA_LIGASE_II_ALA"/>
    <property type="match status" value="1"/>
</dbReference>
<keyword evidence="10" id="KW-0648">Protein biosynthesis</keyword>
<evidence type="ECO:0000256" key="11">
    <source>
        <dbReference type="ARBA" id="ARBA00023146"/>
    </source>
</evidence>
<sequence length="826" mass="93796">MVLPRLRPVKLQNGFKCFNTMASKEVREAFFNFFKRNGHVYYPSSSLLPFDDPTLLFVNAGMNQFKSIFLGTAESDSRLGKLRRVYNSQKCLRAGGKTSDLSCVGRDTVHHSFFEMLGNWSFGDYYKVKKEACNYAWEFLTGELGLSPARLYVTYFGGDDSLQLGPDNETREIWRSVGLSDNRIIPFKGQQNFWHMGDCGPCGTCSEIHYNMESEEFMPLLVNRNGSSIVEIWNLVFLEYNRDSNGNIFPLPKRHVDCGIGFERISAIMQNVRSNYDTDIFQPLIVALSKFSKVGTYQLNKEISNVENVEAFRIIADHLRASCMVIADGVTPSGTGRGYGLKFVQIFLFVLRQMIRRASLLSETKLKTGKNILKELVPYFLKHLEKTYPEVKRDSRKIIDTVGVEENRFWLLITRGRKLIEEYITLKPDINVFPGAFFKTLYGEKRDEGNQEFVKNVLDMVDKSEIPITNDPLKYAYRKIGDSYDFPPLFDTAYAIINDEVQFVEELKPDSYGCVVFPKSIFYAEEGGQACDAGTLYNSDKEAVFVVDNVLKRRGVVVLFGKCTQQSLKKGVVLEQRVDMKRRILLMKNHTATHLLLHALREIFGPTVCQKGSSLLPDYLKFSCFIPGTLSMQQIFEVQNLVNKYINNHESVFVQDVSLDELLKLHNLQSSLEPYLNKTSSRSSHRVISINGLVNSDRAYAVECCCGTYVYDLLTNAYRNKSATSLLFFANNTGEIGNFQIISHKSVGAGVHRFKAITSEKANEALLNATRIKSAINSLTSDSVKSELPCIKKEMGSKVFPFAVKDELRKILKKKLKTMKNSHSLV</sequence>
<dbReference type="GO" id="GO:0006419">
    <property type="term" value="P:alanyl-tRNA aminoacylation"/>
    <property type="evidence" value="ECO:0007669"/>
    <property type="project" value="InterPro"/>
</dbReference>
<dbReference type="PRINTS" id="PR00980">
    <property type="entry name" value="TRNASYNTHALA"/>
</dbReference>
<keyword evidence="14" id="KW-1185">Reference proteome</keyword>
<dbReference type="SUPFAM" id="SSF101353">
    <property type="entry name" value="Putative anticodon-binding domain of alanyl-tRNA synthetase (AlaRS)"/>
    <property type="match status" value="1"/>
</dbReference>
<dbReference type="SUPFAM" id="SSF55186">
    <property type="entry name" value="ThrRS/AlaRS common domain"/>
    <property type="match status" value="1"/>
</dbReference>
<dbReference type="CDD" id="cd00673">
    <property type="entry name" value="AlaRS_core"/>
    <property type="match status" value="1"/>
</dbReference>
<dbReference type="GO" id="GO:0005524">
    <property type="term" value="F:ATP binding"/>
    <property type="evidence" value="ECO:0007669"/>
    <property type="project" value="UniProtKB-KW"/>
</dbReference>
<keyword evidence="6" id="KW-0547">Nucleotide-binding</keyword>
<dbReference type="STRING" id="451379.A0A0N5AE39"/>
<accession>A0A0N5AE39</accession>
<dbReference type="AlphaFoldDB" id="A0A0N5AE39"/>
<keyword evidence="5" id="KW-0479">Metal-binding</keyword>
<dbReference type="FunFam" id="3.30.930.10:FF:000011">
    <property type="entry name" value="Alanine--tRNA ligase, cytoplasmic"/>
    <property type="match status" value="1"/>
</dbReference>
<dbReference type="Gene3D" id="2.40.30.130">
    <property type="match status" value="1"/>
</dbReference>
<evidence type="ECO:0000256" key="3">
    <source>
        <dbReference type="ARBA" id="ARBA00022555"/>
    </source>
</evidence>
<dbReference type="PANTHER" id="PTHR11777:SF9">
    <property type="entry name" value="ALANINE--TRNA LIGASE, CYTOPLASMIC"/>
    <property type="match status" value="1"/>
</dbReference>
<evidence type="ECO:0000256" key="9">
    <source>
        <dbReference type="ARBA" id="ARBA00022884"/>
    </source>
</evidence>
<dbReference type="PANTHER" id="PTHR11777">
    <property type="entry name" value="ALANYL-TRNA SYNTHETASE"/>
    <property type="match status" value="1"/>
</dbReference>
<dbReference type="Gene3D" id="3.30.930.10">
    <property type="entry name" value="Bira Bifunctional Protein, Domain 2"/>
    <property type="match status" value="1"/>
</dbReference>
<dbReference type="Proteomes" id="UP000046393">
    <property type="component" value="Unplaced"/>
</dbReference>
<evidence type="ECO:0000256" key="1">
    <source>
        <dbReference type="ARBA" id="ARBA00008226"/>
    </source>
</evidence>
<dbReference type="InterPro" id="IPR018162">
    <property type="entry name" value="Ala-tRNA-ligase_IIc_anticod-bd"/>
</dbReference>
<keyword evidence="4" id="KW-0436">Ligase</keyword>
<dbReference type="InterPro" id="IPR018164">
    <property type="entry name" value="Ala-tRNA-synth_IIc_N"/>
</dbReference>
<keyword evidence="3" id="KW-0820">tRNA-binding</keyword>
<feature type="domain" description="Alanyl-transfer RNA synthetases family profile" evidence="13">
    <location>
        <begin position="21"/>
        <end position="768"/>
    </location>
</feature>
<dbReference type="GO" id="GO:0046872">
    <property type="term" value="F:metal ion binding"/>
    <property type="evidence" value="ECO:0007669"/>
    <property type="project" value="UniProtKB-KW"/>
</dbReference>
<evidence type="ECO:0000256" key="7">
    <source>
        <dbReference type="ARBA" id="ARBA00022833"/>
    </source>
</evidence>
<keyword evidence="9" id="KW-0694">RNA-binding</keyword>
<evidence type="ECO:0000313" key="15">
    <source>
        <dbReference type="WBParaSite" id="SMUV_0000248001-mRNA-1"/>
    </source>
</evidence>
<protein>
    <recommendedName>
        <fullName evidence="2">alanine--tRNA ligase</fullName>
        <ecNumber evidence="2">6.1.1.7</ecNumber>
    </recommendedName>
</protein>
<proteinExistence type="inferred from homology"/>
<dbReference type="InterPro" id="IPR009000">
    <property type="entry name" value="Transl_B-barrel_sf"/>
</dbReference>
<dbReference type="InterPro" id="IPR018165">
    <property type="entry name" value="Ala-tRNA-synth_IIc_core"/>
</dbReference>
<evidence type="ECO:0000256" key="4">
    <source>
        <dbReference type="ARBA" id="ARBA00022598"/>
    </source>
</evidence>
<reference evidence="15" key="1">
    <citation type="submission" date="2017-02" db="UniProtKB">
        <authorList>
            <consortium name="WormBaseParasite"/>
        </authorList>
    </citation>
    <scope>IDENTIFICATION</scope>
</reference>
<dbReference type="GO" id="GO:0005739">
    <property type="term" value="C:mitochondrion"/>
    <property type="evidence" value="ECO:0007669"/>
    <property type="project" value="TreeGrafter"/>
</dbReference>
<comment type="catalytic activity">
    <reaction evidence="12">
        <text>tRNA(Ala) + L-alanine + ATP = L-alanyl-tRNA(Ala) + AMP + diphosphate</text>
        <dbReference type="Rhea" id="RHEA:12540"/>
        <dbReference type="Rhea" id="RHEA-COMP:9657"/>
        <dbReference type="Rhea" id="RHEA-COMP:9923"/>
        <dbReference type="ChEBI" id="CHEBI:30616"/>
        <dbReference type="ChEBI" id="CHEBI:33019"/>
        <dbReference type="ChEBI" id="CHEBI:57972"/>
        <dbReference type="ChEBI" id="CHEBI:78442"/>
        <dbReference type="ChEBI" id="CHEBI:78497"/>
        <dbReference type="ChEBI" id="CHEBI:456215"/>
        <dbReference type="EC" id="6.1.1.7"/>
    </reaction>
</comment>
<dbReference type="SUPFAM" id="SSF55681">
    <property type="entry name" value="Class II aaRS and biotin synthetases"/>
    <property type="match status" value="1"/>
</dbReference>
<evidence type="ECO:0000259" key="13">
    <source>
        <dbReference type="PROSITE" id="PS50860"/>
    </source>
</evidence>
<comment type="similarity">
    <text evidence="1">Belongs to the class-II aminoacyl-tRNA synthetase family.</text>
</comment>
<evidence type="ECO:0000256" key="10">
    <source>
        <dbReference type="ARBA" id="ARBA00022917"/>
    </source>
</evidence>
<evidence type="ECO:0000256" key="6">
    <source>
        <dbReference type="ARBA" id="ARBA00022741"/>
    </source>
</evidence>
<dbReference type="Gene3D" id="3.30.980.10">
    <property type="entry name" value="Threonyl-trna Synthetase, Chain A, domain 2"/>
    <property type="match status" value="1"/>
</dbReference>
<evidence type="ECO:0000256" key="2">
    <source>
        <dbReference type="ARBA" id="ARBA00013168"/>
    </source>
</evidence>
<dbReference type="InterPro" id="IPR050058">
    <property type="entry name" value="Ala-tRNA_ligase"/>
</dbReference>
<keyword evidence="11" id="KW-0030">Aminoacyl-tRNA synthetase</keyword>
<dbReference type="InterPro" id="IPR002318">
    <property type="entry name" value="Ala-tRNA-lgiase_IIc"/>
</dbReference>
<dbReference type="InterPro" id="IPR018163">
    <property type="entry name" value="Thr/Ala-tRNA-synth_IIc_edit"/>
</dbReference>
<name>A0A0N5AE39_9BILA</name>
<evidence type="ECO:0000256" key="5">
    <source>
        <dbReference type="ARBA" id="ARBA00022723"/>
    </source>
</evidence>
<dbReference type="InterPro" id="IPR045864">
    <property type="entry name" value="aa-tRNA-synth_II/BPL/LPL"/>
</dbReference>
<organism evidence="14 15">
    <name type="scientific">Syphacia muris</name>
    <dbReference type="NCBI Taxonomy" id="451379"/>
    <lineage>
        <taxon>Eukaryota</taxon>
        <taxon>Metazoa</taxon>
        <taxon>Ecdysozoa</taxon>
        <taxon>Nematoda</taxon>
        <taxon>Chromadorea</taxon>
        <taxon>Rhabditida</taxon>
        <taxon>Spirurina</taxon>
        <taxon>Oxyuridomorpha</taxon>
        <taxon>Oxyuroidea</taxon>
        <taxon>Oxyuridae</taxon>
        <taxon>Syphacia</taxon>
    </lineage>
</organism>
<dbReference type="GO" id="GO:0000049">
    <property type="term" value="F:tRNA binding"/>
    <property type="evidence" value="ECO:0007669"/>
    <property type="project" value="UniProtKB-KW"/>
</dbReference>
<evidence type="ECO:0000256" key="12">
    <source>
        <dbReference type="ARBA" id="ARBA00048300"/>
    </source>
</evidence>
<dbReference type="SUPFAM" id="SSF50447">
    <property type="entry name" value="Translation proteins"/>
    <property type="match status" value="1"/>
</dbReference>
<dbReference type="WBParaSite" id="SMUV_0000248001-mRNA-1">
    <property type="protein sequence ID" value="SMUV_0000248001-mRNA-1"/>
    <property type="gene ID" value="SMUV_0000248001"/>
</dbReference>
<dbReference type="EC" id="6.1.1.7" evidence="2"/>
<keyword evidence="8" id="KW-0067">ATP-binding</keyword>
<keyword evidence="7" id="KW-0862">Zinc</keyword>
<dbReference type="GO" id="GO:0004813">
    <property type="term" value="F:alanine-tRNA ligase activity"/>
    <property type="evidence" value="ECO:0007669"/>
    <property type="project" value="UniProtKB-EC"/>
</dbReference>
<dbReference type="Pfam" id="PF01411">
    <property type="entry name" value="tRNA-synt_2c"/>
    <property type="match status" value="2"/>
</dbReference>
<dbReference type="FunFam" id="3.30.980.10:FF:000004">
    <property type="entry name" value="Alanine--tRNA ligase, cytoplasmic"/>
    <property type="match status" value="1"/>
</dbReference>
<evidence type="ECO:0000313" key="14">
    <source>
        <dbReference type="Proteomes" id="UP000046393"/>
    </source>
</evidence>